<sequence>MIETRGSAAHFLGMPVEEFLRDYWQKKPLLIRQAFPGFEPPLAPEDLAGLACEDGPLSRLVTYDRPNDRWHLRTGPFEESEFPELGHRDWTLLVQDMDKWDADVAELLAPFAFLPRWRVDDVMISFAVEGGSVGPHIDQYDVFLVQAMGCRNWQIEDAPRLEPAFRPDSELKLLQEFHPSHGWDLEPGDVLYLPPGYAHHGEARNPCMTFSVGMRAPSTAEMLADFADDLAQRLPEYHRYEDPDLAVAEDPFEIDEAAFARVEAALSVLEKASAQERRRWFGQFITRYRASGDIQAAPDQPAWPDALAALSAGEELLRNPFARFAWHRDGQQAQLHVSGESFALGAGDARLLCHRPAIGVDELNRLGKSGQAALQALFEQGVYRLGDGG</sequence>
<dbReference type="Gene3D" id="3.40.366.30">
    <property type="entry name" value="50S ribosomal protein L16 arginine hydroxylase, Chain A, Domain 2"/>
    <property type="match status" value="1"/>
</dbReference>
<feature type="domain" description="JmjC" evidence="6">
    <location>
        <begin position="103"/>
        <end position="231"/>
    </location>
</feature>
<evidence type="ECO:0000256" key="3">
    <source>
        <dbReference type="ARBA" id="ARBA00022964"/>
    </source>
</evidence>
<dbReference type="InterPro" id="IPR039994">
    <property type="entry name" value="NO66-like"/>
</dbReference>
<organism evidence="7 8">
    <name type="scientific">Arenimonas maotaiensis</name>
    <dbReference type="NCBI Taxonomy" id="1446479"/>
    <lineage>
        <taxon>Bacteria</taxon>
        <taxon>Pseudomonadati</taxon>
        <taxon>Pseudomonadota</taxon>
        <taxon>Gammaproteobacteria</taxon>
        <taxon>Lysobacterales</taxon>
        <taxon>Lysobacteraceae</taxon>
        <taxon>Arenimonas</taxon>
    </lineage>
</organism>
<dbReference type="GO" id="GO:0046872">
    <property type="term" value="F:metal ion binding"/>
    <property type="evidence" value="ECO:0007669"/>
    <property type="project" value="UniProtKB-KW"/>
</dbReference>
<dbReference type="Pfam" id="PF08007">
    <property type="entry name" value="JmjC_2"/>
    <property type="match status" value="1"/>
</dbReference>
<dbReference type="PANTHER" id="PTHR13096:SF8">
    <property type="entry name" value="RIBOSOMAL OXYGENASE 1"/>
    <property type="match status" value="1"/>
</dbReference>
<dbReference type="EMBL" id="BMFO01000001">
    <property type="protein sequence ID" value="GGF83012.1"/>
    <property type="molecule type" value="Genomic_DNA"/>
</dbReference>
<protein>
    <recommendedName>
        <fullName evidence="6">JmjC domain-containing protein</fullName>
    </recommendedName>
</protein>
<evidence type="ECO:0000313" key="7">
    <source>
        <dbReference type="EMBL" id="GGF83012.1"/>
    </source>
</evidence>
<evidence type="ECO:0000256" key="2">
    <source>
        <dbReference type="ARBA" id="ARBA00022723"/>
    </source>
</evidence>
<dbReference type="PANTHER" id="PTHR13096">
    <property type="entry name" value="MINA53 MYC INDUCED NUCLEAR ANTIGEN"/>
    <property type="match status" value="1"/>
</dbReference>
<reference evidence="7" key="1">
    <citation type="journal article" date="2014" name="Int. J. Syst. Evol. Microbiol.">
        <title>Complete genome sequence of Corynebacterium casei LMG S-19264T (=DSM 44701T), isolated from a smear-ripened cheese.</title>
        <authorList>
            <consortium name="US DOE Joint Genome Institute (JGI-PGF)"/>
            <person name="Walter F."/>
            <person name="Albersmeier A."/>
            <person name="Kalinowski J."/>
            <person name="Ruckert C."/>
        </authorList>
    </citation>
    <scope>NUCLEOTIDE SEQUENCE</scope>
    <source>
        <strain evidence="7">CGMCC 1.12726</strain>
    </source>
</reference>
<dbReference type="Gene3D" id="2.60.120.650">
    <property type="entry name" value="Cupin"/>
    <property type="match status" value="1"/>
</dbReference>
<dbReference type="InterPro" id="IPR003347">
    <property type="entry name" value="JmjC_dom"/>
</dbReference>
<evidence type="ECO:0000256" key="5">
    <source>
        <dbReference type="ARBA" id="ARBA00023004"/>
    </source>
</evidence>
<evidence type="ECO:0000313" key="8">
    <source>
        <dbReference type="Proteomes" id="UP000632858"/>
    </source>
</evidence>
<keyword evidence="2" id="KW-0479">Metal-binding</keyword>
<dbReference type="SUPFAM" id="SSF51197">
    <property type="entry name" value="Clavaminate synthase-like"/>
    <property type="match status" value="1"/>
</dbReference>
<keyword evidence="3" id="KW-0223">Dioxygenase</keyword>
<keyword evidence="5" id="KW-0408">Iron</keyword>
<keyword evidence="8" id="KW-1185">Reference proteome</keyword>
<evidence type="ECO:0000259" key="6">
    <source>
        <dbReference type="PROSITE" id="PS51184"/>
    </source>
</evidence>
<dbReference type="GO" id="GO:0016706">
    <property type="term" value="F:2-oxoglutarate-dependent dioxygenase activity"/>
    <property type="evidence" value="ECO:0007669"/>
    <property type="project" value="TreeGrafter"/>
</dbReference>
<dbReference type="Proteomes" id="UP000632858">
    <property type="component" value="Unassembled WGS sequence"/>
</dbReference>
<dbReference type="PROSITE" id="PS51184">
    <property type="entry name" value="JMJC"/>
    <property type="match status" value="1"/>
</dbReference>
<comment type="caution">
    <text evidence="7">The sequence shown here is derived from an EMBL/GenBank/DDBJ whole genome shotgun (WGS) entry which is preliminary data.</text>
</comment>
<dbReference type="InterPro" id="IPR046799">
    <property type="entry name" value="ROXA-like_wH"/>
</dbReference>
<dbReference type="AlphaFoldDB" id="A0A917FHA7"/>
<name>A0A917FHA7_9GAMM</name>
<dbReference type="Pfam" id="PF20514">
    <property type="entry name" value="WHD_ROXA"/>
    <property type="match status" value="1"/>
</dbReference>
<dbReference type="RefSeq" id="WP_188446707.1">
    <property type="nucleotide sequence ID" value="NZ_BMFO01000001.1"/>
</dbReference>
<keyword evidence="4" id="KW-0560">Oxidoreductase</keyword>
<reference evidence="7" key="2">
    <citation type="submission" date="2020-09" db="EMBL/GenBank/DDBJ databases">
        <authorList>
            <person name="Sun Q."/>
            <person name="Zhou Y."/>
        </authorList>
    </citation>
    <scope>NUCLEOTIDE SEQUENCE</scope>
    <source>
        <strain evidence="7">CGMCC 1.12726</strain>
    </source>
</reference>
<evidence type="ECO:0000256" key="1">
    <source>
        <dbReference type="ARBA" id="ARBA00001954"/>
    </source>
</evidence>
<accession>A0A917FHA7</accession>
<evidence type="ECO:0000256" key="4">
    <source>
        <dbReference type="ARBA" id="ARBA00023002"/>
    </source>
</evidence>
<dbReference type="SMART" id="SM00558">
    <property type="entry name" value="JmjC"/>
    <property type="match status" value="1"/>
</dbReference>
<comment type="cofactor">
    <cofactor evidence="1">
        <name>Fe(2+)</name>
        <dbReference type="ChEBI" id="CHEBI:29033"/>
    </cofactor>
</comment>
<gene>
    <name evidence="7" type="ORF">GCM10010960_01410</name>
</gene>
<proteinExistence type="predicted"/>